<evidence type="ECO:0000256" key="1">
    <source>
        <dbReference type="SAM" id="MobiDB-lite"/>
    </source>
</evidence>
<feature type="region of interest" description="Disordered" evidence="1">
    <location>
        <begin position="295"/>
        <end position="343"/>
    </location>
</feature>
<feature type="compositionally biased region" description="Basic and acidic residues" evidence="1">
    <location>
        <begin position="317"/>
        <end position="337"/>
    </location>
</feature>
<evidence type="ECO:0000313" key="2">
    <source>
        <dbReference type="EMBL" id="OLP97441.1"/>
    </source>
</evidence>
<organism evidence="2 3">
    <name type="scientific">Symbiodinium microadriaticum</name>
    <name type="common">Dinoflagellate</name>
    <name type="synonym">Zooxanthella microadriatica</name>
    <dbReference type="NCBI Taxonomy" id="2951"/>
    <lineage>
        <taxon>Eukaryota</taxon>
        <taxon>Sar</taxon>
        <taxon>Alveolata</taxon>
        <taxon>Dinophyceae</taxon>
        <taxon>Suessiales</taxon>
        <taxon>Symbiodiniaceae</taxon>
        <taxon>Symbiodinium</taxon>
    </lineage>
</organism>
<protein>
    <recommendedName>
        <fullName evidence="4">Copia protein</fullName>
    </recommendedName>
</protein>
<feature type="region of interest" description="Disordered" evidence="1">
    <location>
        <begin position="439"/>
        <end position="497"/>
    </location>
</feature>
<feature type="compositionally biased region" description="Basic residues" evidence="1">
    <location>
        <begin position="152"/>
        <end position="167"/>
    </location>
</feature>
<keyword evidence="3" id="KW-1185">Reference proteome</keyword>
<gene>
    <name evidence="2" type="ORF">AK812_SmicGene20228</name>
</gene>
<feature type="region of interest" description="Disordered" evidence="1">
    <location>
        <begin position="1057"/>
        <end position="1123"/>
    </location>
</feature>
<proteinExistence type="predicted"/>
<name>A0A1Q9DQJ8_SYMMI</name>
<feature type="region of interest" description="Disordered" evidence="1">
    <location>
        <begin position="152"/>
        <end position="176"/>
    </location>
</feature>
<reference evidence="2 3" key="1">
    <citation type="submission" date="2016-02" db="EMBL/GenBank/DDBJ databases">
        <title>Genome analysis of coral dinoflagellate symbionts highlights evolutionary adaptations to a symbiotic lifestyle.</title>
        <authorList>
            <person name="Aranda M."/>
            <person name="Li Y."/>
            <person name="Liew Y.J."/>
            <person name="Baumgarten S."/>
            <person name="Simakov O."/>
            <person name="Wilson M."/>
            <person name="Piel J."/>
            <person name="Ashoor H."/>
            <person name="Bougouffa S."/>
            <person name="Bajic V.B."/>
            <person name="Ryu T."/>
            <person name="Ravasi T."/>
            <person name="Bayer T."/>
            <person name="Micklem G."/>
            <person name="Kim H."/>
            <person name="Bhak J."/>
            <person name="Lajeunesse T.C."/>
            <person name="Voolstra C.R."/>
        </authorList>
    </citation>
    <scope>NUCLEOTIDE SEQUENCE [LARGE SCALE GENOMIC DNA]</scope>
    <source>
        <strain evidence="2 3">CCMP2467</strain>
    </source>
</reference>
<dbReference type="EMBL" id="LSRX01000432">
    <property type="protein sequence ID" value="OLP97441.1"/>
    <property type="molecule type" value="Genomic_DNA"/>
</dbReference>
<evidence type="ECO:0008006" key="4">
    <source>
        <dbReference type="Google" id="ProtNLM"/>
    </source>
</evidence>
<sequence>MTIPREAMEAGARGPCGLKKMDTGADAILENQEVLYLGTQLPHAAQAAAESSNSWGEPENGFWSTEDDGSCIWSQDFGDGDYFHEDASGVFWSWNHSHKDDLGDLPPEQQREIEDAFSAAEAKVGSFTQARQAVKAKSLSRGFFRFNPHMKGRKGKGKGFGKPKGKGKGSAFGPRPAPPVLYQGEAFAVGPGDPGFRMDDIPPHLRLGDEQEEENFVASVYGKFPDCESQPGEPLSECAEHACPQPSAASNVSADSRVYHGEPAAQSSSDMKASLGALASLVALHFHGRDTAFAIEPPPKASAPKVSASKAKTKKPSPVERDLDWPRAERADPKDPRTLGPPCNGLHQEALPGRGSPSGANGHAMWRACRVCGLRILYVPRIGAHGLSRKAGPLSADTAQAVKELGSFSATEPAVVIEGDLDGYPENPKPDLEYQDLRTKLNDDPKPNLGPPAKSAAAMPKAAVPSNSAVDLTDEQLPTHPGRKSRREAPAAEELEFQNREMQNRLSGEDLAPDAEACWMAHDDKMQIEAQAKDACHRAVFTFRMLEKILMSTFKCAKGKSRSTVHQTEGKICNHLYGYYVFGGFSGITNRTQEFPEVTTISETDGFDQESHVYNLVIELGAKPEGTFENVMQKHQVPAYNLNAQGKCSLKSQAGIQKTSSLLERLGCGGMFNKDHDLSHAPPRDLMILFCLPVKLEAILGENLATSQQLSEGKHGGILEDDSAFTVDASEILQDLDLKELEALTHIAMQLHRKMGHPGNRLLVRNLKARGADQKLLAVASQLKCEECYEGQFKNLQPVVNLEKEDTIWSTVQIDVFTMKIAKAVFHFILYVDEASGYDVVDEVMRHPADSNENISTPPIPQILAHEMDSVLRDPHRDQIGFGGGVPRTPVAGLVRDQGRVRLEHAPAEFHQSIGDVERQIGFLRHKIEVFLRHEPQDPSIEVAIGTMNTSGDLIYYRRLKEPADQAANSIVDKSRMRIGRFYGPGRVLASETKVEPDGRKASHMIWIISQGRVKKPHSSQLRHATEQERLISKAFEQQAMPWIFSALIRLLDKGEYDDETIPPPTERQAPMNEDPEPRVPDTHPPPQDVESEPELIPVPQPTTSRSRSPVPPAQEDYEEPPVPAQSLVVEDLLRDVNYLPSFASHQWTARPRKGNRRMRRGLQQTPLLDKQEAEQSVFSVVIDAPGSEAGWKRIVKDPRKFVSKSIQKGVEVNWQKLSPEHQKAMAEAKVYFQWISTQACEAVRHVVPDSQLLRMRWVLTFKSAGSDAATAGKMKAKDKDRKVVVGIVTSHVDDFLLGGVEDEDTWTSFVEAFHASYKWSPWDLKQIPVPREDRPMSDSEMSQGDIINLSKSYESTRKTAGYLVIALSQHIQEQDTTLLWCDSDHQLADGMTKSQKQDCIKKLLVSGIWRLRFDDAFLSAKKRRNMLATSEEQLEREQRVFRPESLALHEGVTVPEPFQLSEAKDTSKEFRRPPLDEDCTFTPQTNETHNREMIKQIMGSANAEAWLEAAASSFATSRRHR</sequence>
<feature type="compositionally biased region" description="Low complexity" evidence="1">
    <location>
        <begin position="451"/>
        <end position="466"/>
    </location>
</feature>
<comment type="caution">
    <text evidence="2">The sequence shown here is derived from an EMBL/GenBank/DDBJ whole genome shotgun (WGS) entry which is preliminary data.</text>
</comment>
<dbReference type="Proteomes" id="UP000186817">
    <property type="component" value="Unassembled WGS sequence"/>
</dbReference>
<feature type="region of interest" description="Disordered" evidence="1">
    <location>
        <begin position="1463"/>
        <end position="1488"/>
    </location>
</feature>
<feature type="compositionally biased region" description="Basic and acidic residues" evidence="1">
    <location>
        <begin position="1463"/>
        <end position="1476"/>
    </location>
</feature>
<evidence type="ECO:0000313" key="3">
    <source>
        <dbReference type="Proteomes" id="UP000186817"/>
    </source>
</evidence>
<accession>A0A1Q9DQJ8</accession>
<dbReference type="OrthoDB" id="424186at2759"/>